<dbReference type="PANTHER" id="PTHR11559">
    <property type="entry name" value="CARBOXYLESTERASE"/>
    <property type="match status" value="1"/>
</dbReference>
<feature type="domain" description="Carboxylesterase type B" evidence="4">
    <location>
        <begin position="7"/>
        <end position="325"/>
    </location>
</feature>
<gene>
    <name evidence="5" type="ORF">OHA22_26860</name>
</gene>
<evidence type="ECO:0000259" key="4">
    <source>
        <dbReference type="Pfam" id="PF00135"/>
    </source>
</evidence>
<dbReference type="Pfam" id="PF00135">
    <property type="entry name" value="COesterase"/>
    <property type="match status" value="2"/>
</dbReference>
<reference evidence="5" key="1">
    <citation type="submission" date="2022-10" db="EMBL/GenBank/DDBJ databases">
        <title>The complete genomes of actinobacterial strains from the NBC collection.</title>
        <authorList>
            <person name="Joergensen T.S."/>
            <person name="Alvarez Arevalo M."/>
            <person name="Sterndorff E.B."/>
            <person name="Faurdal D."/>
            <person name="Vuksanovic O."/>
            <person name="Mourched A.-S."/>
            <person name="Charusanti P."/>
            <person name="Shaw S."/>
            <person name="Blin K."/>
            <person name="Weber T."/>
        </authorList>
    </citation>
    <scope>NUCLEOTIDE SEQUENCE</scope>
    <source>
        <strain evidence="5">NBC_00093</strain>
    </source>
</reference>
<dbReference type="InterPro" id="IPR002018">
    <property type="entry name" value="CarbesteraseB"/>
</dbReference>
<dbReference type="InterPro" id="IPR050309">
    <property type="entry name" value="Type-B_Carboxylest/Lipase"/>
</dbReference>
<evidence type="ECO:0000256" key="2">
    <source>
        <dbReference type="ARBA" id="ARBA00022801"/>
    </source>
</evidence>
<sequence>MTDPAIQVRTRTGRLKGRWEGGVAVFRGTPFAAPPVGDLRWRPPQPPAAWDGDRPAYDFGPAPLQPQPPRDSIMFHTNFADRRALVMSEDCLYLNVWTPEPASGGLPVMVWIHGGGNRYGHGGQEIHDGRSLARRGVVVVTLNHRLGALGFLAHPGLAAEDDLGASGNYGLLDIVAALTWVRENIAAFGGDPDRVTLAGNSAGAAHICHLMASTTARPLFRAAIGQSASGIGRAEGPLPDQDAAQRQGLRWAGEFGESGGFGDRDIAALRRTDGVELVLKGHFGPVVDGRALTAPSDDIFAAGHQHAVPLLVGTNSDEGSVYATLDAVRSLPVEPGTDELYPLRDGDQVRCTARQFTGESRFTYPVWHWARAHSTVAPTWMYRFTRTPPLPPDLDLAPPRDGLPGYGVHHTAELPYVLDNLDARPWPWTETDRTLARTMADTWVRFIETGDPNGAEGLPSWPRFTGTEAMVFGGEVTPVERGSVDRLDAMRLLATLPRPL</sequence>
<comment type="similarity">
    <text evidence="1 3">Belongs to the type-B carboxylesterase/lipase family.</text>
</comment>
<dbReference type="EC" id="3.1.1.-" evidence="3"/>
<accession>A0AAU2A682</accession>
<evidence type="ECO:0000256" key="1">
    <source>
        <dbReference type="ARBA" id="ARBA00005964"/>
    </source>
</evidence>
<name>A0AAU2A682_9ACTN</name>
<protein>
    <recommendedName>
        <fullName evidence="3">Carboxylic ester hydrolase</fullName>
        <ecNumber evidence="3">3.1.1.-</ecNumber>
    </recommendedName>
</protein>
<dbReference type="EMBL" id="CP108222">
    <property type="protein sequence ID" value="WTT18895.1"/>
    <property type="molecule type" value="Genomic_DNA"/>
</dbReference>
<dbReference type="GO" id="GO:0016787">
    <property type="term" value="F:hydrolase activity"/>
    <property type="evidence" value="ECO:0007669"/>
    <property type="project" value="UniProtKB-KW"/>
</dbReference>
<dbReference type="InterPro" id="IPR019819">
    <property type="entry name" value="Carboxylesterase_B_CS"/>
</dbReference>
<dbReference type="Gene3D" id="3.40.50.1820">
    <property type="entry name" value="alpha/beta hydrolase"/>
    <property type="match status" value="1"/>
</dbReference>
<evidence type="ECO:0000313" key="5">
    <source>
        <dbReference type="EMBL" id="WTT18895.1"/>
    </source>
</evidence>
<proteinExistence type="inferred from homology"/>
<feature type="domain" description="Carboxylesterase type B" evidence="4">
    <location>
        <begin position="344"/>
        <end position="471"/>
    </location>
</feature>
<evidence type="ECO:0000256" key="3">
    <source>
        <dbReference type="RuleBase" id="RU361235"/>
    </source>
</evidence>
<dbReference type="SUPFAM" id="SSF53474">
    <property type="entry name" value="alpha/beta-Hydrolases"/>
    <property type="match status" value="1"/>
</dbReference>
<keyword evidence="2 3" id="KW-0378">Hydrolase</keyword>
<dbReference type="InterPro" id="IPR019826">
    <property type="entry name" value="Carboxylesterase_B_AS"/>
</dbReference>
<dbReference type="AlphaFoldDB" id="A0AAU2A682"/>
<dbReference type="InterPro" id="IPR029058">
    <property type="entry name" value="AB_hydrolase_fold"/>
</dbReference>
<dbReference type="PROSITE" id="PS00941">
    <property type="entry name" value="CARBOXYLESTERASE_B_2"/>
    <property type="match status" value="1"/>
</dbReference>
<dbReference type="PROSITE" id="PS00122">
    <property type="entry name" value="CARBOXYLESTERASE_B_1"/>
    <property type="match status" value="1"/>
</dbReference>
<organism evidence="5">
    <name type="scientific">Streptomyces sp. NBC_00093</name>
    <dbReference type="NCBI Taxonomy" id="2975649"/>
    <lineage>
        <taxon>Bacteria</taxon>
        <taxon>Bacillati</taxon>
        <taxon>Actinomycetota</taxon>
        <taxon>Actinomycetes</taxon>
        <taxon>Kitasatosporales</taxon>
        <taxon>Streptomycetaceae</taxon>
        <taxon>Streptomyces</taxon>
    </lineage>
</organism>